<keyword evidence="2" id="KW-0820">tRNA-binding</keyword>
<keyword evidence="2" id="KW-0963">Cytoplasm</keyword>
<evidence type="ECO:0000313" key="4">
    <source>
        <dbReference type="Proteomes" id="UP000707138"/>
    </source>
</evidence>
<dbReference type="InterPro" id="IPR014729">
    <property type="entry name" value="Rossmann-like_a/b/a_fold"/>
</dbReference>
<keyword evidence="2" id="KW-0067">ATP-binding</keyword>
<feature type="binding site" evidence="2">
    <location>
        <position position="101"/>
    </location>
    <ligand>
        <name>ATP</name>
        <dbReference type="ChEBI" id="CHEBI:30616"/>
    </ligand>
</feature>
<keyword evidence="1 2" id="KW-0819">tRNA processing</keyword>
<accession>A0ABS2GDF7</accession>
<gene>
    <name evidence="2" type="primary">tmcAL</name>
    <name evidence="3" type="ORF">H6A01_02440</name>
</gene>
<keyword evidence="4" id="KW-1185">Reference proteome</keyword>
<reference evidence="3 4" key="1">
    <citation type="journal article" date="2021" name="Sci. Rep.">
        <title>The distribution of antibiotic resistance genes in chicken gut microbiota commensals.</title>
        <authorList>
            <person name="Juricova H."/>
            <person name="Matiasovicova J."/>
            <person name="Kubasova T."/>
            <person name="Cejkova D."/>
            <person name="Rychlik I."/>
        </authorList>
    </citation>
    <scope>NUCLEOTIDE SEQUENCE [LARGE SCALE GENOMIC DNA]</scope>
    <source>
        <strain evidence="3 4">An537</strain>
    </source>
</reference>
<sequence>MNTIGIIAEYNPLHMGHAYQLSYLAERWPQALRIVVMSGSFVQRGMPAFFSKYDRAYWALLAGADMVIELPSLFALGSAEIFSAGAMRLLAALGIDAFCFGSEVTNLDMLTSIAEAANNASVNERIRELLKLGHFYGAALRQALLEIVPHADEALNHPNATLGIEYLRAIDTYGLSLLPIVIERQSDYNSTSLTESLPSASALRNYLQANPSTASLACYFPEDVLPSVENALSLGRYVNMQRYYDMVHWQSRILSTAELSQLTDFGEGLENAWKKGASLPSWFLARHQLKSKRYSFSRLDRMAAYTVLRRSAALQKKAHQHGPLYARLLGFTGAARDWLRGNDSTLPLIQKWAPFVRHSTGLVKDYVLADMLATDIQHACFTGEAMRLGDTDYRFTPHYLA</sequence>
<dbReference type="HAMAP" id="MF_01539">
    <property type="entry name" value="TmcAL"/>
    <property type="match status" value="1"/>
</dbReference>
<comment type="caution">
    <text evidence="3">The sequence shown here is derived from an EMBL/GenBank/DDBJ whole genome shotgun (WGS) entry which is preliminary data.</text>
</comment>
<dbReference type="PANTHER" id="PTHR37825">
    <property type="entry name" value="TRNA(MET) CYTIDINE ACETATE LIGASE"/>
    <property type="match status" value="1"/>
</dbReference>
<comment type="subcellular location">
    <subcellularLocation>
        <location evidence="2">Cytoplasm</location>
    </subcellularLocation>
</comment>
<feature type="binding site" evidence="2">
    <location>
        <begin position="7"/>
        <end position="20"/>
    </location>
    <ligand>
        <name>ATP</name>
        <dbReference type="ChEBI" id="CHEBI:30616"/>
    </ligand>
</feature>
<keyword evidence="2" id="KW-0694">RNA-binding</keyword>
<comment type="catalytic activity">
    <reaction evidence="2">
        <text>cytidine(34) in elongator tRNA(Met) + acetate + ATP = N(4)-acetylcytidine(34) in elongator tRNA(Met) + AMP + diphosphate</text>
        <dbReference type="Rhea" id="RHEA:58144"/>
        <dbReference type="Rhea" id="RHEA-COMP:10693"/>
        <dbReference type="Rhea" id="RHEA-COMP:10694"/>
        <dbReference type="ChEBI" id="CHEBI:30089"/>
        <dbReference type="ChEBI" id="CHEBI:30616"/>
        <dbReference type="ChEBI" id="CHEBI:33019"/>
        <dbReference type="ChEBI" id="CHEBI:74900"/>
        <dbReference type="ChEBI" id="CHEBI:82748"/>
        <dbReference type="ChEBI" id="CHEBI:456215"/>
    </reaction>
</comment>
<proteinExistence type="inferred from homology"/>
<evidence type="ECO:0000256" key="2">
    <source>
        <dbReference type="HAMAP-Rule" id="MF_01539"/>
    </source>
</evidence>
<evidence type="ECO:0000256" key="1">
    <source>
        <dbReference type="ARBA" id="ARBA00022694"/>
    </source>
</evidence>
<comment type="caution">
    <text evidence="2">Lacks conserved residue(s) required for the propagation of feature annotation.</text>
</comment>
<feature type="binding site" evidence="2">
    <location>
        <position position="159"/>
    </location>
    <ligand>
        <name>ATP</name>
        <dbReference type="ChEBI" id="CHEBI:30616"/>
    </ligand>
</feature>
<dbReference type="PANTHER" id="PTHR37825:SF1">
    <property type="entry name" value="TRNA(MET) CYTIDINE ACETATE LIGASE"/>
    <property type="match status" value="1"/>
</dbReference>
<evidence type="ECO:0000313" key="3">
    <source>
        <dbReference type="EMBL" id="MBM6912191.1"/>
    </source>
</evidence>
<keyword evidence="2" id="KW-0436">Ligase</keyword>
<dbReference type="EC" id="6.3.4.-" evidence="2"/>
<dbReference type="SUPFAM" id="SSF52374">
    <property type="entry name" value="Nucleotidylyl transferase"/>
    <property type="match status" value="1"/>
</dbReference>
<dbReference type="Pfam" id="PF05636">
    <property type="entry name" value="HIGH_NTase1"/>
    <property type="match status" value="1"/>
</dbReference>
<organism evidence="3 4">
    <name type="scientific">Veillonella magna</name>
    <dbReference type="NCBI Taxonomy" id="464322"/>
    <lineage>
        <taxon>Bacteria</taxon>
        <taxon>Bacillati</taxon>
        <taxon>Bacillota</taxon>
        <taxon>Negativicutes</taxon>
        <taxon>Veillonellales</taxon>
        <taxon>Veillonellaceae</taxon>
        <taxon>Veillonella</taxon>
    </lineage>
</organism>
<dbReference type="InterPro" id="IPR008513">
    <property type="entry name" value="tRNA(Met)_cyd_acetate_ligase"/>
</dbReference>
<dbReference type="Gene3D" id="3.40.50.620">
    <property type="entry name" value="HUPs"/>
    <property type="match status" value="1"/>
</dbReference>
<feature type="binding site" evidence="2">
    <location>
        <position position="184"/>
    </location>
    <ligand>
        <name>ATP</name>
        <dbReference type="ChEBI" id="CHEBI:30616"/>
    </ligand>
</feature>
<name>A0ABS2GDF7_9FIRM</name>
<comment type="function">
    <text evidence="2">Catalyzes the formation of N(4)-acetylcytidine (ac(4)C) at the wobble position of elongator tRNA(Met), using acetate and ATP as substrates. First activates an acetate ion to form acetyladenylate (Ac-AMP) and then transfers the acetyl group to tRNA to form ac(4)C34.</text>
</comment>
<comment type="similarity">
    <text evidence="2">Belongs to the TmcAL family.</text>
</comment>
<protein>
    <recommendedName>
        <fullName evidence="2">tRNA(Met) cytidine acetate ligase</fullName>
        <ecNumber evidence="2">6.3.4.-</ecNumber>
    </recommendedName>
</protein>
<dbReference type="EMBL" id="JACJLA010000003">
    <property type="protein sequence ID" value="MBM6912191.1"/>
    <property type="molecule type" value="Genomic_DNA"/>
</dbReference>
<dbReference type="RefSeq" id="WP_205087434.1">
    <property type="nucleotide sequence ID" value="NZ_JACJLA010000003.1"/>
</dbReference>
<keyword evidence="2" id="KW-0547">Nucleotide-binding</keyword>
<dbReference type="Proteomes" id="UP000707138">
    <property type="component" value="Unassembled WGS sequence"/>
</dbReference>